<dbReference type="InterPro" id="IPR000600">
    <property type="entry name" value="ROK"/>
</dbReference>
<dbReference type="PANTHER" id="PTHR18964:SF149">
    <property type="entry name" value="BIFUNCTIONAL UDP-N-ACETYLGLUCOSAMINE 2-EPIMERASE_N-ACETYLMANNOSAMINE KINASE"/>
    <property type="match status" value="1"/>
</dbReference>
<dbReference type="OrthoDB" id="9810372at2"/>
<dbReference type="Proteomes" id="UP000027746">
    <property type="component" value="Unassembled WGS sequence"/>
</dbReference>
<gene>
    <name evidence="2" type="ORF">SUH3_16775</name>
</gene>
<dbReference type="CDD" id="cd24073">
    <property type="entry name" value="ASKHA_ATPase_ROK_CYANR"/>
    <property type="match status" value="1"/>
</dbReference>
<evidence type="ECO:0000313" key="3">
    <source>
        <dbReference type="Proteomes" id="UP000027746"/>
    </source>
</evidence>
<dbReference type="InterPro" id="IPR036390">
    <property type="entry name" value="WH_DNA-bd_sf"/>
</dbReference>
<evidence type="ECO:0000256" key="1">
    <source>
        <dbReference type="ARBA" id="ARBA00006479"/>
    </source>
</evidence>
<dbReference type="SUPFAM" id="SSF53067">
    <property type="entry name" value="Actin-like ATPase domain"/>
    <property type="match status" value="1"/>
</dbReference>
<name>A0A073J249_9RHOB</name>
<accession>A0A073J249</accession>
<dbReference type="Gene3D" id="1.10.10.10">
    <property type="entry name" value="Winged helix-like DNA-binding domain superfamily/Winged helix DNA-binding domain"/>
    <property type="match status" value="1"/>
</dbReference>
<sequence length="399" mass="42096">MAFGHQREDSRLILLREISQEGRIPRIDLAERTGISRATVTTITADLLRDGLIEEIPREDGAAGTRGRPRVDLKIAGAAHLVAGVKVSGSRISLVLMDFEGSQMAEHEVPLGAGRHSPEALAGYIGDAVAALAAKIGTETAQISGVGVGLAGTIDAGAGAVHWSPSLNARNVDFAAMLTERMGVPTYLDNDANLVAMAEKTFGLGRGRSDFIVVTIEAGVGMGIILGGEIYRGTRGCGAEFGHTKVQLEGALCRCGQRGCLEAYVAEYALLREADTALGPDTSLSGQIARLLGAAEAGDPTAASIVSRAGRMFAMGLANIVNIFDPELIILAGEQMQFDYLYADEVIAEMRKSIVQVDAAPPEVVIHKWGNLMWARGAAAYALEFVQERAAREGRVDAA</sequence>
<dbReference type="Pfam" id="PF13412">
    <property type="entry name" value="HTH_24"/>
    <property type="match status" value="1"/>
</dbReference>
<dbReference type="AlphaFoldDB" id="A0A073J249"/>
<dbReference type="InterPro" id="IPR049874">
    <property type="entry name" value="ROK_cs"/>
</dbReference>
<dbReference type="SUPFAM" id="SSF46785">
    <property type="entry name" value="Winged helix' DNA-binding domain"/>
    <property type="match status" value="1"/>
</dbReference>
<dbReference type="GeneID" id="68871270"/>
<dbReference type="Pfam" id="PF00480">
    <property type="entry name" value="ROK"/>
    <property type="match status" value="1"/>
</dbReference>
<protein>
    <submittedName>
        <fullName evidence="2">ROK family transcriptional regulator</fullName>
    </submittedName>
</protein>
<dbReference type="PROSITE" id="PS01125">
    <property type="entry name" value="ROK"/>
    <property type="match status" value="1"/>
</dbReference>
<proteinExistence type="inferred from homology"/>
<dbReference type="Gene3D" id="3.30.420.40">
    <property type="match status" value="2"/>
</dbReference>
<dbReference type="InterPro" id="IPR036388">
    <property type="entry name" value="WH-like_DNA-bd_sf"/>
</dbReference>
<dbReference type="InterPro" id="IPR043129">
    <property type="entry name" value="ATPase_NBD"/>
</dbReference>
<dbReference type="EMBL" id="JAMD01000004">
    <property type="protein sequence ID" value="KEJ95920.1"/>
    <property type="molecule type" value="Genomic_DNA"/>
</dbReference>
<keyword evidence="3" id="KW-1185">Reference proteome</keyword>
<comment type="similarity">
    <text evidence="1">Belongs to the ROK (NagC/XylR) family.</text>
</comment>
<reference evidence="2 3" key="1">
    <citation type="submission" date="2014-01" db="EMBL/GenBank/DDBJ databases">
        <title>Sulfitobacter sp. H3 (MCCC 1A00686) Genome Sequencing.</title>
        <authorList>
            <person name="Lai Q."/>
            <person name="Hong Z."/>
        </authorList>
    </citation>
    <scope>NUCLEOTIDE SEQUENCE [LARGE SCALE GENOMIC DNA]</scope>
    <source>
        <strain evidence="2 3">H3</strain>
    </source>
</reference>
<organism evidence="2 3">
    <name type="scientific">Pseudosulfitobacter pseudonitzschiae</name>
    <dbReference type="NCBI Taxonomy" id="1402135"/>
    <lineage>
        <taxon>Bacteria</taxon>
        <taxon>Pseudomonadati</taxon>
        <taxon>Pseudomonadota</taxon>
        <taxon>Alphaproteobacteria</taxon>
        <taxon>Rhodobacterales</taxon>
        <taxon>Roseobacteraceae</taxon>
        <taxon>Pseudosulfitobacter</taxon>
    </lineage>
</organism>
<comment type="caution">
    <text evidence="2">The sequence shown here is derived from an EMBL/GenBank/DDBJ whole genome shotgun (WGS) entry which is preliminary data.</text>
</comment>
<dbReference type="RefSeq" id="WP_037924802.1">
    <property type="nucleotide sequence ID" value="NZ_CP054599.1"/>
</dbReference>
<dbReference type="PANTHER" id="PTHR18964">
    <property type="entry name" value="ROK (REPRESSOR, ORF, KINASE) FAMILY"/>
    <property type="match status" value="1"/>
</dbReference>
<evidence type="ECO:0000313" key="2">
    <source>
        <dbReference type="EMBL" id="KEJ95920.1"/>
    </source>
</evidence>